<dbReference type="OrthoDB" id="383876at2"/>
<dbReference type="EMBL" id="CP001114">
    <property type="protein sequence ID" value="ACO46579.1"/>
    <property type="molecule type" value="Genomic_DNA"/>
</dbReference>
<dbReference type="PaxDb" id="546414-Deide_16120"/>
<keyword evidence="2" id="KW-1185">Reference proteome</keyword>
<evidence type="ECO:0000313" key="1">
    <source>
        <dbReference type="EMBL" id="ACO46579.1"/>
    </source>
</evidence>
<protein>
    <submittedName>
        <fullName evidence="1">Uncharacterized protein</fullName>
    </submittedName>
</protein>
<dbReference type="RefSeq" id="WP_012693702.1">
    <property type="nucleotide sequence ID" value="NC_012526.1"/>
</dbReference>
<proteinExistence type="predicted"/>
<sequence length="268" mass="29648">MASPDQLLHRLSEIAASLEQSGKAQALIGLGSTGPEQWRLDNYSDLDFFVVADLGQKAALLADLSWLTCIAPLAFLFRNTADGYKCLYEDGIFCEFAVFEAHELPGIPFAPGSMVWKKKDVPDILARPTQRRSVPPVDLEGETGEALTNLFVGLQRYARGERLSAFRFVQGYALDRVFRLALHLEASTKGMEDVFAVERRFEQRFPEVATQLPAFAPGYVRTPQAALAILEWLEARVPVNAAMAAAIRHLYGKSVQDDHTRAGAHQAL</sequence>
<accession>C1CWL2</accession>
<dbReference type="Gene3D" id="3.30.460.10">
    <property type="entry name" value="Beta Polymerase, domain 2"/>
    <property type="match status" value="1"/>
</dbReference>
<dbReference type="SUPFAM" id="SSF81301">
    <property type="entry name" value="Nucleotidyltransferase"/>
    <property type="match status" value="1"/>
</dbReference>
<dbReference type="eggNOG" id="ENOG502Z8A6">
    <property type="taxonomic scope" value="Bacteria"/>
</dbReference>
<dbReference type="Proteomes" id="UP000002208">
    <property type="component" value="Chromosome"/>
</dbReference>
<dbReference type="KEGG" id="ddr:Deide_16120"/>
<dbReference type="AlphaFoldDB" id="C1CWL2"/>
<dbReference type="HOGENOM" id="CLU_1077074_0_0_0"/>
<dbReference type="InterPro" id="IPR043519">
    <property type="entry name" value="NT_sf"/>
</dbReference>
<name>C1CWL2_DEIDV</name>
<reference evidence="1 2" key="1">
    <citation type="journal article" date="2009" name="PLoS Genet.">
        <title>Alliance of proteomics and genomics to unravel the specificities of Sahara bacterium Deinococcus deserti.</title>
        <authorList>
            <person name="de Groot A."/>
            <person name="Dulermo R."/>
            <person name="Ortet P."/>
            <person name="Blanchard L."/>
            <person name="Guerin P."/>
            <person name="Fernandez B."/>
            <person name="Vacherie B."/>
            <person name="Dossat C."/>
            <person name="Jolivet E."/>
            <person name="Siguier P."/>
            <person name="Chandler M."/>
            <person name="Barakat M."/>
            <person name="Dedieu A."/>
            <person name="Barbe V."/>
            <person name="Heulin T."/>
            <person name="Sommer S."/>
            <person name="Achouak W."/>
            <person name="Armengaud J."/>
        </authorList>
    </citation>
    <scope>NUCLEOTIDE SEQUENCE [LARGE SCALE GENOMIC DNA]</scope>
    <source>
        <strain evidence="2">DSM 17065 / CIP 109153 / LMG 22923 / VCD115</strain>
    </source>
</reference>
<dbReference type="STRING" id="546414.Deide_16120"/>
<gene>
    <name evidence="1" type="ordered locus">Deide_16120</name>
</gene>
<organism evidence="1 2">
    <name type="scientific">Deinococcus deserti (strain DSM 17065 / CIP 109153 / LMG 22923 / VCD115)</name>
    <dbReference type="NCBI Taxonomy" id="546414"/>
    <lineage>
        <taxon>Bacteria</taxon>
        <taxon>Thermotogati</taxon>
        <taxon>Deinococcota</taxon>
        <taxon>Deinococci</taxon>
        <taxon>Deinococcales</taxon>
        <taxon>Deinococcaceae</taxon>
        <taxon>Deinococcus</taxon>
    </lineage>
</organism>
<evidence type="ECO:0000313" key="2">
    <source>
        <dbReference type="Proteomes" id="UP000002208"/>
    </source>
</evidence>